<organism evidence="2 3">
    <name type="scientific">Platysternon megacephalum</name>
    <name type="common">big-headed turtle</name>
    <dbReference type="NCBI Taxonomy" id="55544"/>
    <lineage>
        <taxon>Eukaryota</taxon>
        <taxon>Metazoa</taxon>
        <taxon>Chordata</taxon>
        <taxon>Craniata</taxon>
        <taxon>Vertebrata</taxon>
        <taxon>Euteleostomi</taxon>
        <taxon>Archelosauria</taxon>
        <taxon>Testudinata</taxon>
        <taxon>Testudines</taxon>
        <taxon>Cryptodira</taxon>
        <taxon>Durocryptodira</taxon>
        <taxon>Testudinoidea</taxon>
        <taxon>Platysternidae</taxon>
        <taxon>Platysternon</taxon>
    </lineage>
</organism>
<feature type="region of interest" description="Disordered" evidence="1">
    <location>
        <begin position="19"/>
        <end position="98"/>
    </location>
</feature>
<evidence type="ECO:0000313" key="3">
    <source>
        <dbReference type="Proteomes" id="UP000297703"/>
    </source>
</evidence>
<proteinExistence type="predicted"/>
<keyword evidence="3" id="KW-1185">Reference proteome</keyword>
<comment type="caution">
    <text evidence="2">The sequence shown here is derived from an EMBL/GenBank/DDBJ whole genome shotgun (WGS) entry which is preliminary data.</text>
</comment>
<dbReference type="Proteomes" id="UP000297703">
    <property type="component" value="Unassembled WGS sequence"/>
</dbReference>
<reference evidence="2 3" key="1">
    <citation type="submission" date="2019-04" db="EMBL/GenBank/DDBJ databases">
        <title>Draft genome of the big-headed turtle Platysternon megacephalum.</title>
        <authorList>
            <person name="Gong S."/>
        </authorList>
    </citation>
    <scope>NUCLEOTIDE SEQUENCE [LARGE SCALE GENOMIC DNA]</scope>
    <source>
        <strain evidence="2">DO16091913</strain>
        <tissue evidence="2">Muscle</tissue>
    </source>
</reference>
<gene>
    <name evidence="2" type="ORF">DR999_PMT04142</name>
</gene>
<evidence type="ECO:0000256" key="1">
    <source>
        <dbReference type="SAM" id="MobiDB-lite"/>
    </source>
</evidence>
<accession>A0A4D9EPU7</accession>
<reference evidence="2 3" key="2">
    <citation type="submission" date="2019-04" db="EMBL/GenBank/DDBJ databases">
        <title>The genome sequence of big-headed turtle.</title>
        <authorList>
            <person name="Gong S."/>
        </authorList>
    </citation>
    <scope>NUCLEOTIDE SEQUENCE [LARGE SCALE GENOMIC DNA]</scope>
    <source>
        <strain evidence="2">DO16091913</strain>
        <tissue evidence="2">Muscle</tissue>
    </source>
</reference>
<name>A0A4D9EPU7_9SAUR</name>
<evidence type="ECO:0000313" key="2">
    <source>
        <dbReference type="EMBL" id="TFK12569.1"/>
    </source>
</evidence>
<dbReference type="EMBL" id="QXTE01000021">
    <property type="protein sequence ID" value="TFK12569.1"/>
    <property type="molecule type" value="Genomic_DNA"/>
</dbReference>
<dbReference type="AlphaFoldDB" id="A0A4D9EPU7"/>
<sequence>MRPGWAVRRPVAGVLCCRGPGGDDAQARVPGPALSTLAGRGRSPGSSPRQALPRSSEAAPAIAGARWLQTRLHGPEPRLPPASLQPGPWVSVASGAGGSRPEQRLFLAPRRHFALRIRNGRLAG</sequence>
<protein>
    <submittedName>
        <fullName evidence="2">Coiled-coil domain-containing protein 87</fullName>
    </submittedName>
</protein>